<dbReference type="InterPro" id="IPR054722">
    <property type="entry name" value="PolX-like_BBD"/>
</dbReference>
<dbReference type="Pfam" id="PF22936">
    <property type="entry name" value="Pol_BBD"/>
    <property type="match status" value="1"/>
</dbReference>
<comment type="caution">
    <text evidence="5">The sequence shown here is derived from an EMBL/GenBank/DDBJ whole genome shotgun (WGS) entry which is preliminary data.</text>
</comment>
<protein>
    <recommendedName>
        <fullName evidence="7">CCHC-type domain-containing protein</fullName>
    </recommendedName>
</protein>
<name>A0AA88RL00_9ASTE</name>
<dbReference type="CDD" id="cd09272">
    <property type="entry name" value="RNase_HI_RT_Ty1"/>
    <property type="match status" value="1"/>
</dbReference>
<feature type="compositionally biased region" description="Polar residues" evidence="2">
    <location>
        <begin position="264"/>
        <end position="284"/>
    </location>
</feature>
<feature type="region of interest" description="Disordered" evidence="2">
    <location>
        <begin position="220"/>
        <end position="284"/>
    </location>
</feature>
<evidence type="ECO:0008006" key="7">
    <source>
        <dbReference type="Google" id="ProtNLM"/>
    </source>
</evidence>
<dbReference type="AlphaFoldDB" id="A0AA88RL00"/>
<evidence type="ECO:0000256" key="2">
    <source>
        <dbReference type="SAM" id="MobiDB-lite"/>
    </source>
</evidence>
<evidence type="ECO:0000259" key="4">
    <source>
        <dbReference type="Pfam" id="PF22936"/>
    </source>
</evidence>
<dbReference type="SUPFAM" id="SSF56672">
    <property type="entry name" value="DNA/RNA polymerases"/>
    <property type="match status" value="1"/>
</dbReference>
<feature type="domain" description="Reverse transcriptase Ty1/copia-type" evidence="3">
    <location>
        <begin position="498"/>
        <end position="575"/>
    </location>
</feature>
<keyword evidence="6" id="KW-1185">Reference proteome</keyword>
<evidence type="ECO:0000259" key="3">
    <source>
        <dbReference type="Pfam" id="PF07727"/>
    </source>
</evidence>
<dbReference type="InterPro" id="IPR013103">
    <property type="entry name" value="RVT_2"/>
</dbReference>
<dbReference type="PANTHER" id="PTHR47481">
    <property type="match status" value="1"/>
</dbReference>
<dbReference type="Pfam" id="PF07727">
    <property type="entry name" value="RVT_2"/>
    <property type="match status" value="1"/>
</dbReference>
<dbReference type="GO" id="GO:0004190">
    <property type="term" value="F:aspartic-type endopeptidase activity"/>
    <property type="evidence" value="ECO:0007669"/>
    <property type="project" value="UniProtKB-KW"/>
</dbReference>
<proteinExistence type="predicted"/>
<dbReference type="GO" id="GO:0003676">
    <property type="term" value="F:nucleic acid binding"/>
    <property type="evidence" value="ECO:0007669"/>
    <property type="project" value="InterPro"/>
</dbReference>
<keyword evidence="1" id="KW-0378">Hydrolase</keyword>
<dbReference type="SUPFAM" id="SSF57756">
    <property type="entry name" value="Retrovirus zinc finger-like domains"/>
    <property type="match status" value="1"/>
</dbReference>
<feature type="domain" description="Retrovirus-related Pol polyprotein from transposon TNT 1-94-like beta-barrel" evidence="4">
    <location>
        <begin position="346"/>
        <end position="423"/>
    </location>
</feature>
<keyword evidence="1" id="KW-0064">Aspartyl protease</keyword>
<dbReference type="Pfam" id="PF14223">
    <property type="entry name" value="Retrotran_gag_2"/>
    <property type="match status" value="1"/>
</dbReference>
<gene>
    <name evidence="5" type="ORF">RJ640_026427</name>
</gene>
<dbReference type="Proteomes" id="UP001187471">
    <property type="component" value="Unassembled WGS sequence"/>
</dbReference>
<dbReference type="EMBL" id="JAVXUO010000550">
    <property type="protein sequence ID" value="KAK2991222.1"/>
    <property type="molecule type" value="Genomic_DNA"/>
</dbReference>
<dbReference type="InterPro" id="IPR043502">
    <property type="entry name" value="DNA/RNA_pol_sf"/>
</dbReference>
<evidence type="ECO:0000256" key="1">
    <source>
        <dbReference type="ARBA" id="ARBA00022750"/>
    </source>
</evidence>
<dbReference type="PANTHER" id="PTHR47481:SF43">
    <property type="entry name" value="RETROTRANSPOSON COPIA-LIKE N-TERMINAL DOMAIN-CONTAINING PROTEIN"/>
    <property type="match status" value="1"/>
</dbReference>
<reference evidence="5" key="1">
    <citation type="submission" date="2022-12" db="EMBL/GenBank/DDBJ databases">
        <title>Draft genome assemblies for two species of Escallonia (Escalloniales).</title>
        <authorList>
            <person name="Chanderbali A."/>
            <person name="Dervinis C."/>
            <person name="Anghel I."/>
            <person name="Soltis D."/>
            <person name="Soltis P."/>
            <person name="Zapata F."/>
        </authorList>
    </citation>
    <scope>NUCLEOTIDE SEQUENCE</scope>
    <source>
        <strain evidence="5">UCBG92.1500</strain>
        <tissue evidence="5">Leaf</tissue>
    </source>
</reference>
<feature type="compositionally biased region" description="Polar residues" evidence="2">
    <location>
        <begin position="228"/>
        <end position="242"/>
    </location>
</feature>
<dbReference type="GO" id="GO:0008270">
    <property type="term" value="F:zinc ion binding"/>
    <property type="evidence" value="ECO:0007669"/>
    <property type="project" value="InterPro"/>
</dbReference>
<accession>A0AA88RL00</accession>
<evidence type="ECO:0000313" key="6">
    <source>
        <dbReference type="Proteomes" id="UP001187471"/>
    </source>
</evidence>
<keyword evidence="1" id="KW-0645">Protease</keyword>
<evidence type="ECO:0000313" key="5">
    <source>
        <dbReference type="EMBL" id="KAK2991222.1"/>
    </source>
</evidence>
<dbReference type="InterPro" id="IPR036875">
    <property type="entry name" value="Znf_CCHC_sf"/>
</dbReference>
<organism evidence="5 6">
    <name type="scientific">Escallonia rubra</name>
    <dbReference type="NCBI Taxonomy" id="112253"/>
    <lineage>
        <taxon>Eukaryota</taxon>
        <taxon>Viridiplantae</taxon>
        <taxon>Streptophyta</taxon>
        <taxon>Embryophyta</taxon>
        <taxon>Tracheophyta</taxon>
        <taxon>Spermatophyta</taxon>
        <taxon>Magnoliopsida</taxon>
        <taxon>eudicotyledons</taxon>
        <taxon>Gunneridae</taxon>
        <taxon>Pentapetalae</taxon>
        <taxon>asterids</taxon>
        <taxon>campanulids</taxon>
        <taxon>Escalloniales</taxon>
        <taxon>Escalloniaceae</taxon>
        <taxon>Escallonia</taxon>
    </lineage>
</organism>
<sequence length="823" mass="92103">MANSIVLFNAPSHLPTKLTYTNFTVWRTQLYSGLIGHNLLGFIDGSTPPPPQSIPESANFTAEIPNPEYASWHRQDQLILNAMLGSCVETIQPHISTVSSSKEAWERLLILFANKSRSRVMSLKERLLNNPRGTRSIPEYLQQMRAIADDLALVDNPLSEDDLVLYILAGIGPEFKEIAVALRARDTPISFDELYDKLGDYELHLKKDDPTHSLSIATANYTHRHNRTSPQSQSLYGNTKTGRQPGYLPPRGNTSLLGRPPNQQPSHNNGSHTVSCQINQSRTPTSKSSLYCRFCDRPGHATNECRKLARFLRENDVQTMHSVHSPQFTTPTANATTFHRNTSSPWLFDTGASHHVTSDPATLLSYSDYGGPDEIHISDGSGLHISHIGQGKLQTPHATFALHDVLCAPSINQNLISVAKFCNSNNVSLEFFPFYFVVKDLRTGAILLRGENVNDVYCLPSPPAPQAHAISKSSLYDWHQRLGHPSFRKDDVIAYFLVYVDDIILTGNNTTFLDSFVNTLDHRFSLKDLGPLHHFLGVEVINTTDGLFLSQHLHIHDLLHTFSMTGAKEVNTPMCNTSTLTLQDGSSLVDPTPYRKLVGALQYLSLTRPDVCFAVNRLSQFMHSPTELHWTALKRVLRYLKATIHHGLYLRRRVPLTLHAFSDSDWGGDRDNGRSTTGYILYLGSNPISWKSSRQKSVSRSSSEAEYKAIANSTAEILWVTNLLYELGLNLPRPPALFCDNTGATYLCANPVFHSRMKHIALDYHFVRECVTNGTLRVHHVNSKDQLADILTKAIPRQQFHQLLSKIGVTNGASILRGRVKKR</sequence>